<dbReference type="GO" id="GO:0016887">
    <property type="term" value="F:ATP hydrolysis activity"/>
    <property type="evidence" value="ECO:0007669"/>
    <property type="project" value="InterPro"/>
</dbReference>
<dbReference type="GO" id="GO:0005524">
    <property type="term" value="F:ATP binding"/>
    <property type="evidence" value="ECO:0007669"/>
    <property type="project" value="UniProtKB-KW"/>
</dbReference>
<evidence type="ECO:0000313" key="4">
    <source>
        <dbReference type="EMBL" id="HHP81073.1"/>
    </source>
</evidence>
<dbReference type="Gene3D" id="3.40.50.300">
    <property type="entry name" value="P-loop containing nucleotide triphosphate hydrolases"/>
    <property type="match status" value="1"/>
</dbReference>
<keyword evidence="2 4" id="KW-0067">ATP-binding</keyword>
<comment type="caution">
    <text evidence="4">The sequence shown here is derived from an EMBL/GenBank/DDBJ whole genome shotgun (WGS) entry which is preliminary data.</text>
</comment>
<dbReference type="SUPFAM" id="SSF52540">
    <property type="entry name" value="P-loop containing nucleoside triphosphate hydrolases"/>
    <property type="match status" value="1"/>
</dbReference>
<organism evidence="4">
    <name type="scientific">Ignisphaera aggregans</name>
    <dbReference type="NCBI Taxonomy" id="334771"/>
    <lineage>
        <taxon>Archaea</taxon>
        <taxon>Thermoproteota</taxon>
        <taxon>Thermoprotei</taxon>
        <taxon>Desulfurococcales</taxon>
        <taxon>Desulfurococcaceae</taxon>
        <taxon>Ignisphaera</taxon>
    </lineage>
</organism>
<accession>A0A7C5TIS7</accession>
<dbReference type="InterPro" id="IPR003439">
    <property type="entry name" value="ABC_transporter-like_ATP-bd"/>
</dbReference>
<dbReference type="SMART" id="SM00382">
    <property type="entry name" value="AAA"/>
    <property type="match status" value="1"/>
</dbReference>
<gene>
    <name evidence="4" type="ORF">ENM84_00255</name>
</gene>
<dbReference type="PANTHER" id="PTHR43850:SF2">
    <property type="entry name" value="ABC TRANSPORTER ATP-BINDING PROTEIN MA_4021-RELATED"/>
    <property type="match status" value="1"/>
</dbReference>
<dbReference type="PANTHER" id="PTHR43850">
    <property type="entry name" value="ABC TRANSPORTER ATP-BINDING PROTEIN MA_4021-RELATED"/>
    <property type="match status" value="1"/>
</dbReference>
<dbReference type="InterPro" id="IPR003593">
    <property type="entry name" value="AAA+_ATPase"/>
</dbReference>
<name>A0A7C5TIS7_9CREN</name>
<sequence length="272" mass="30173">MWLRFEDGCMVIELIDVFAGYRRGDFVLRGVNLRISSNTIVLGPNGSGKTTLLRAIIGTVISRRGRVVIDGVDVDSIRGSPGLVSANLLELVMQSRLPVKHIASLYLDLVSGDYDYFKDIVLRIGEKSALDKGLHELSAGLRIVVLNALALAAKAKYILLDEPFENLDPARRVAMLSEIARSRSVKVMATHTTWLLKSLADWDIYLMVEGLTYGSLKPHELVELKVSRESVSDAVLSIKLRSGSEIYLSKRIGVPLSSFDSLDKLYEVLIWQ</sequence>
<evidence type="ECO:0000259" key="3">
    <source>
        <dbReference type="PROSITE" id="PS50893"/>
    </source>
</evidence>
<dbReference type="PROSITE" id="PS50893">
    <property type="entry name" value="ABC_TRANSPORTER_2"/>
    <property type="match status" value="1"/>
</dbReference>
<dbReference type="InterPro" id="IPR027417">
    <property type="entry name" value="P-loop_NTPase"/>
</dbReference>
<evidence type="ECO:0000256" key="2">
    <source>
        <dbReference type="ARBA" id="ARBA00022840"/>
    </source>
</evidence>
<evidence type="ECO:0000256" key="1">
    <source>
        <dbReference type="ARBA" id="ARBA00022741"/>
    </source>
</evidence>
<feature type="domain" description="ABC transporter" evidence="3">
    <location>
        <begin position="12"/>
        <end position="234"/>
    </location>
</feature>
<dbReference type="AlphaFoldDB" id="A0A7C5TIS7"/>
<keyword evidence="1" id="KW-0547">Nucleotide-binding</keyword>
<dbReference type="EMBL" id="DRZI01000007">
    <property type="protein sequence ID" value="HHP81073.1"/>
    <property type="molecule type" value="Genomic_DNA"/>
</dbReference>
<reference evidence="4" key="1">
    <citation type="journal article" date="2020" name="mSystems">
        <title>Genome- and Community-Level Interaction Insights into Carbon Utilization and Element Cycling Functions of Hydrothermarchaeota in Hydrothermal Sediment.</title>
        <authorList>
            <person name="Zhou Z."/>
            <person name="Liu Y."/>
            <person name="Xu W."/>
            <person name="Pan J."/>
            <person name="Luo Z.H."/>
            <person name="Li M."/>
        </authorList>
    </citation>
    <scope>NUCLEOTIDE SEQUENCE [LARGE SCALE GENOMIC DNA]</scope>
    <source>
        <strain evidence="4">SpSt-1121</strain>
    </source>
</reference>
<proteinExistence type="predicted"/>
<protein>
    <submittedName>
        <fullName evidence="4">ATP-binding cassette domain-containing protein</fullName>
    </submittedName>
</protein>
<dbReference type="Pfam" id="PF00005">
    <property type="entry name" value="ABC_tran"/>
    <property type="match status" value="1"/>
</dbReference>